<accession>A0A554VDL2</accession>
<organism evidence="2 3">
    <name type="scientific">Aquimarina algiphila</name>
    <dbReference type="NCBI Taxonomy" id="2047982"/>
    <lineage>
        <taxon>Bacteria</taxon>
        <taxon>Pseudomonadati</taxon>
        <taxon>Bacteroidota</taxon>
        <taxon>Flavobacteriia</taxon>
        <taxon>Flavobacteriales</taxon>
        <taxon>Flavobacteriaceae</taxon>
        <taxon>Aquimarina</taxon>
    </lineage>
</organism>
<comment type="caution">
    <text evidence="2">The sequence shown here is derived from an EMBL/GenBank/DDBJ whole genome shotgun (WGS) entry which is preliminary data.</text>
</comment>
<feature type="transmembrane region" description="Helical" evidence="1">
    <location>
        <begin position="27"/>
        <end position="45"/>
    </location>
</feature>
<keyword evidence="3" id="KW-1185">Reference proteome</keyword>
<sequence length="155" mass="18147">MSVTKTVTINFYTILKAKVYNFINRSIIKYIIASILIAIVNPNLFGSMLKTAIGITLIIIFISLIIIVLSAKIQSNRLIFNAVIEFNNESIAIHHVGSKQKPEYKNWDWITSITEKNNEIWLKTNETRLRYINFNKKKLTVEELDFFRKQMKKYN</sequence>
<protein>
    <recommendedName>
        <fullName evidence="4">YcxB family protein</fullName>
    </recommendedName>
</protein>
<dbReference type="AlphaFoldDB" id="A0A554VDL2"/>
<gene>
    <name evidence="2" type="ORF">FOF46_24420</name>
</gene>
<dbReference type="Proteomes" id="UP000318833">
    <property type="component" value="Unassembled WGS sequence"/>
</dbReference>
<keyword evidence="1" id="KW-0812">Transmembrane</keyword>
<proteinExistence type="predicted"/>
<keyword evidence="1" id="KW-1133">Transmembrane helix</keyword>
<dbReference type="RefSeq" id="WP_109437656.1">
    <property type="nucleotide sequence ID" value="NZ_CANLFO010000007.1"/>
</dbReference>
<evidence type="ECO:0000313" key="3">
    <source>
        <dbReference type="Proteomes" id="UP000318833"/>
    </source>
</evidence>
<dbReference type="EMBL" id="VLNR01000068">
    <property type="protein sequence ID" value="TSE04974.1"/>
    <property type="molecule type" value="Genomic_DNA"/>
</dbReference>
<reference evidence="2 3" key="1">
    <citation type="submission" date="2019-07" db="EMBL/GenBank/DDBJ databases">
        <title>The draft genome sequence of Aquimarina algiphila M91.</title>
        <authorList>
            <person name="Meng X."/>
        </authorList>
    </citation>
    <scope>NUCLEOTIDE SEQUENCE [LARGE SCALE GENOMIC DNA]</scope>
    <source>
        <strain evidence="2 3">M91</strain>
    </source>
</reference>
<name>A0A554VDL2_9FLAO</name>
<evidence type="ECO:0008006" key="4">
    <source>
        <dbReference type="Google" id="ProtNLM"/>
    </source>
</evidence>
<feature type="transmembrane region" description="Helical" evidence="1">
    <location>
        <begin position="51"/>
        <end position="71"/>
    </location>
</feature>
<keyword evidence="1" id="KW-0472">Membrane</keyword>
<evidence type="ECO:0000256" key="1">
    <source>
        <dbReference type="SAM" id="Phobius"/>
    </source>
</evidence>
<evidence type="ECO:0000313" key="2">
    <source>
        <dbReference type="EMBL" id="TSE04974.1"/>
    </source>
</evidence>